<sequence>MSSVNKDTSFRRCKKLFIKRGKHSMNLKRLICCVFAALLCLPIAAPTTSYSASKFTDVSGHWAEKYINTAINKKFASGYPDGRFLPDKAVTRAEFSAMVNKALGNTSTASLSFRDVPRDEWYYNDVAKALSAAYTAGYDDNTFRPDSPITRQEAAVMISRIVPSYGAKGNLKSFSDYRSIADWAYDALDKVNGKGYIGAYNDGKIHPEDQLTRAQTAKILCDLLDQESIVSGNTTVDRNGTKLSGKVYVNNVTIDKSLDEGSATIENCIILGNLSVKGGGSDSITISNSRVANASVDKNDDDPVRILAKGETAIVKLSAEQAAILQASSLSGGLFGPGFSSVTAGGSAQLTLKGSFPRLNITGSKAKVTLSSGSIDTLTVDGRYSEITAESGTSISTATVNAESYFFGSGSVSQMNVNANGVTYETKPKKWTIASKIDTPKQSDAETDITFSPKDKATKVKRDTKITITFGSAVKLYDGSTLTSSDVEDFVTLRKGSSSGSKVSFEASVNSAKTVITITPKSSLATDTKYYVIMDKNSVKDKNGKANTAQSIYFSTGDSVGEVTTTFSPANGASAVPVNTGISISFSEEVVRYSNGATISSSDSYLKDCIVFKKDSSSGSSVAFTAKINSSKKTITITPSSNLTLNQKYYLAVSGKKLKTADGDVAIEAKAVSWTTGVTTPVVDALTLTPGETSISASITSNIAGTAYLVALPAGDTAPNAAQIIAGQNASGIALESGYKASGALTAKTAKTFSLTGFASSTQYKIYAVVRTNNVNSPVKNASTSTIRPVSTLTKLEVIPVVNGSANQKNLVSFNKGTTAYNISLNTGIPSLIVKASGSGDITIDGTASKDNITKEIALTGSNQTIDIKIAKSGTDSTTYRVTVNSKDDFSISTLKVSEGSRTLTDNGGRSFSLTSTGDALIKVEVTASDPYAIVELNGKGSLQKGSTTFTLSASETVFTFTITSGSESGNYKLKFTRPEVEPEPTKPDPEPTKPDSEVPVVPSTPGAETTGSAVTTE</sequence>
<reference evidence="1" key="1">
    <citation type="submission" date="2019-08" db="EMBL/GenBank/DDBJ databases">
        <title>Genome sequence of Clostridiales bacterium MT110.</title>
        <authorList>
            <person name="Cao J."/>
        </authorList>
    </citation>
    <scope>NUCLEOTIDE SEQUENCE</scope>
    <source>
        <strain evidence="1">MT110</strain>
    </source>
</reference>
<evidence type="ECO:0000313" key="1">
    <source>
        <dbReference type="EMBL" id="QOX65054.1"/>
    </source>
</evidence>
<name>A0ACD1AFI2_9FIRM</name>
<keyword evidence="2" id="KW-1185">Reference proteome</keyword>
<evidence type="ECO:0000313" key="2">
    <source>
        <dbReference type="Proteomes" id="UP000594014"/>
    </source>
</evidence>
<accession>A0ACD1AFI2</accession>
<dbReference type="EMBL" id="CP042469">
    <property type="protein sequence ID" value="QOX65054.1"/>
    <property type="molecule type" value="Genomic_DNA"/>
</dbReference>
<organism evidence="1 2">
    <name type="scientific">Anoxybacterium hadale</name>
    <dbReference type="NCBI Taxonomy" id="3408580"/>
    <lineage>
        <taxon>Bacteria</taxon>
        <taxon>Bacillati</taxon>
        <taxon>Bacillota</taxon>
        <taxon>Clostridia</taxon>
        <taxon>Peptostreptococcales</taxon>
        <taxon>Anaerovoracaceae</taxon>
        <taxon>Anoxybacterium</taxon>
    </lineage>
</organism>
<protein>
    <submittedName>
        <fullName evidence="1">Uncharacterized protein</fullName>
    </submittedName>
</protein>
<proteinExistence type="predicted"/>
<dbReference type="Proteomes" id="UP000594014">
    <property type="component" value="Chromosome"/>
</dbReference>
<gene>
    <name evidence="1" type="ORF">FRZ06_17740</name>
</gene>